<evidence type="ECO:0000256" key="7">
    <source>
        <dbReference type="ARBA" id="ARBA00022840"/>
    </source>
</evidence>
<evidence type="ECO:0000256" key="3">
    <source>
        <dbReference type="ARBA" id="ARBA00022679"/>
    </source>
</evidence>
<organism evidence="11 12">
    <name type="scientific">Cyanobium gracile UHCC 0281</name>
    <dbReference type="NCBI Taxonomy" id="3110309"/>
    <lineage>
        <taxon>Bacteria</taxon>
        <taxon>Bacillati</taxon>
        <taxon>Cyanobacteriota</taxon>
        <taxon>Cyanophyceae</taxon>
        <taxon>Synechococcales</taxon>
        <taxon>Prochlorococcaceae</taxon>
        <taxon>Cyanobium</taxon>
    </lineage>
</organism>
<proteinExistence type="inferred from homology"/>
<evidence type="ECO:0000256" key="8">
    <source>
        <dbReference type="ARBA" id="ARBA00022842"/>
    </source>
</evidence>
<dbReference type="Pfam" id="PF01909">
    <property type="entry name" value="NTP_transf_2"/>
    <property type="match status" value="1"/>
</dbReference>
<protein>
    <submittedName>
        <fullName evidence="11">Nucleotidyltransferase family protein</fullName>
    </submittedName>
</protein>
<dbReference type="Gene3D" id="3.30.460.10">
    <property type="entry name" value="Beta Polymerase, domain 2"/>
    <property type="match status" value="1"/>
</dbReference>
<dbReference type="InterPro" id="IPR052038">
    <property type="entry name" value="Type-VII_TA_antitoxin"/>
</dbReference>
<dbReference type="PANTHER" id="PTHR33571:SF12">
    <property type="entry name" value="BSL3053 PROTEIN"/>
    <property type="match status" value="1"/>
</dbReference>
<keyword evidence="2" id="KW-1277">Toxin-antitoxin system</keyword>
<keyword evidence="3" id="KW-0808">Transferase</keyword>
<evidence type="ECO:0000313" key="12">
    <source>
        <dbReference type="Proteomes" id="UP001302329"/>
    </source>
</evidence>
<keyword evidence="8" id="KW-0460">Magnesium</keyword>
<evidence type="ECO:0000256" key="6">
    <source>
        <dbReference type="ARBA" id="ARBA00022741"/>
    </source>
</evidence>
<accession>A0ABU5SVK7</accession>
<dbReference type="RefSeq" id="WP_254951794.1">
    <property type="nucleotide sequence ID" value="NZ_JAYGHY010000013.1"/>
</dbReference>
<evidence type="ECO:0000256" key="1">
    <source>
        <dbReference type="ARBA" id="ARBA00001946"/>
    </source>
</evidence>
<dbReference type="InterPro" id="IPR002934">
    <property type="entry name" value="Polymerase_NTP_transf_dom"/>
</dbReference>
<dbReference type="Proteomes" id="UP001302329">
    <property type="component" value="Unassembled WGS sequence"/>
</dbReference>
<sequence length="95" mass="10376">MRLAELQQLAPQLHELLARHGASNPAVFGSVARDQATPSSDVDLLVDLPAGASLFDRVELKSALEDLLLTRVDLIRRRNLKPELKATVEAEAIPL</sequence>
<dbReference type="SUPFAM" id="SSF81301">
    <property type="entry name" value="Nucleotidyltransferase"/>
    <property type="match status" value="1"/>
</dbReference>
<comment type="caution">
    <text evidence="11">The sequence shown here is derived from an EMBL/GenBank/DDBJ whole genome shotgun (WGS) entry which is preliminary data.</text>
</comment>
<keyword evidence="4" id="KW-0548">Nucleotidyltransferase</keyword>
<dbReference type="PANTHER" id="PTHR33571">
    <property type="entry name" value="SSL8005 PROTEIN"/>
    <property type="match status" value="1"/>
</dbReference>
<keyword evidence="5" id="KW-0479">Metal-binding</keyword>
<evidence type="ECO:0000256" key="9">
    <source>
        <dbReference type="ARBA" id="ARBA00038276"/>
    </source>
</evidence>
<keyword evidence="12" id="KW-1185">Reference proteome</keyword>
<feature type="domain" description="Polymerase nucleotidyl transferase" evidence="10">
    <location>
        <begin position="26"/>
        <end position="92"/>
    </location>
</feature>
<evidence type="ECO:0000256" key="4">
    <source>
        <dbReference type="ARBA" id="ARBA00022695"/>
    </source>
</evidence>
<reference evidence="11 12" key="1">
    <citation type="submission" date="2023-12" db="EMBL/GenBank/DDBJ databases">
        <title>Baltic Sea Cyanobacteria.</title>
        <authorList>
            <person name="Delbaje E."/>
            <person name="Fewer D.P."/>
            <person name="Shishido T.K."/>
        </authorList>
    </citation>
    <scope>NUCLEOTIDE SEQUENCE [LARGE SCALE GENOMIC DNA]</scope>
    <source>
        <strain evidence="11 12">UHCC 0281</strain>
    </source>
</reference>
<evidence type="ECO:0000259" key="10">
    <source>
        <dbReference type="Pfam" id="PF01909"/>
    </source>
</evidence>
<keyword evidence="6" id="KW-0547">Nucleotide-binding</keyword>
<evidence type="ECO:0000256" key="2">
    <source>
        <dbReference type="ARBA" id="ARBA00022649"/>
    </source>
</evidence>
<evidence type="ECO:0000256" key="5">
    <source>
        <dbReference type="ARBA" id="ARBA00022723"/>
    </source>
</evidence>
<gene>
    <name evidence="11" type="ORF">VB739_05880</name>
</gene>
<dbReference type="InterPro" id="IPR043519">
    <property type="entry name" value="NT_sf"/>
</dbReference>
<comment type="similarity">
    <text evidence="9">Belongs to the MntA antitoxin family.</text>
</comment>
<dbReference type="CDD" id="cd05403">
    <property type="entry name" value="NT_KNTase_like"/>
    <property type="match status" value="1"/>
</dbReference>
<evidence type="ECO:0000313" key="11">
    <source>
        <dbReference type="EMBL" id="MEA5442077.1"/>
    </source>
</evidence>
<comment type="cofactor">
    <cofactor evidence="1">
        <name>Mg(2+)</name>
        <dbReference type="ChEBI" id="CHEBI:18420"/>
    </cofactor>
</comment>
<name>A0ABU5SVK7_9CYAN</name>
<keyword evidence="7" id="KW-0067">ATP-binding</keyword>
<dbReference type="EMBL" id="JAYGHY010000013">
    <property type="protein sequence ID" value="MEA5442077.1"/>
    <property type="molecule type" value="Genomic_DNA"/>
</dbReference>